<dbReference type="RefSeq" id="WP_011342023.1">
    <property type="nucleotide sequence ID" value="NC_007498.2"/>
</dbReference>
<reference evidence="3 4" key="2">
    <citation type="journal article" date="2012" name="BMC Genomics">
        <title>The genome of Pelobacter carbinolicus reveals surprising metabolic capabilities and physiological features.</title>
        <authorList>
            <person name="Aklujkar M."/>
            <person name="Haveman S.A."/>
            <person name="Didonato R.Jr."/>
            <person name="Chertkov O."/>
            <person name="Han C.S."/>
            <person name="Land M.L."/>
            <person name="Brown P."/>
            <person name="Lovley D.R."/>
        </authorList>
    </citation>
    <scope>NUCLEOTIDE SEQUENCE [LARGE SCALE GENOMIC DNA]</scope>
    <source>
        <strain evidence="4">DSM 2380 / NBRC 103641 / GraBd1</strain>
    </source>
</reference>
<keyword evidence="4" id="KW-1185">Reference proteome</keyword>
<dbReference type="Proteomes" id="UP000002534">
    <property type="component" value="Chromosome"/>
</dbReference>
<evidence type="ECO:0000313" key="4">
    <source>
        <dbReference type="Proteomes" id="UP000002534"/>
    </source>
</evidence>
<sequence length="497" mass="55985">MSLGQRVLLLCIALSFSITCASMAEGPSFDCEKAGTKIEKMICADAELSKLDVRIDEAYAAALQATEAPETLKQQQRLWLKARNACDDAAGLSESYTSRLAQLAAEPADKSCQAVKDYCSETKNITSRLICSDQELSEMNRSLARSYARALERVNDSATFKRQHEEWLQRIYYCMGDRPCVWQRYRMYLSALDTFLKVADQTGQEPSGALAKKRSFEPPSVAASSSAETPAYTFRFEKDTDCTVCRDLQANYQELNPAQSSFACEIPLNPANPQFSWPQWQEMIVEDHLDVIYTIESHLLHDDLPPFEIWRSQYLADMAKGTSMRRAAGGKLVQACFNPRLRQTQVRFESDGRLEKVLGYTRDRFGGERCRESITGCPLPVNGNLEAYRAYYQCNEQLQKDSCVRMDSPGDHIVLFEPTIRQVHFVFPGDQGAGMSTIAAGHLFLHHKKAYLALVTVSGISVSQIERLEFDNPAIKPTNLGRQVCDIIFIFQDKTIK</sequence>
<feature type="domain" description="Lysozyme inhibitor LprI-like N-terminal" evidence="2">
    <location>
        <begin position="31"/>
        <end position="89"/>
    </location>
</feature>
<dbReference type="InterPro" id="IPR009739">
    <property type="entry name" value="LprI-like_N"/>
</dbReference>
<dbReference type="Gene3D" id="1.20.1270.180">
    <property type="match status" value="1"/>
</dbReference>
<evidence type="ECO:0000313" key="3">
    <source>
        <dbReference type="EMBL" id="ABA89505.1"/>
    </source>
</evidence>
<proteinExistence type="predicted"/>
<dbReference type="PANTHER" id="PTHR37549:SF1">
    <property type="entry name" value="LIPOPROTEIN LPRI"/>
    <property type="match status" value="1"/>
</dbReference>
<name>Q3A2A2_SYNC1</name>
<dbReference type="PANTHER" id="PTHR37549">
    <property type="entry name" value="LIPOPROTEIN LPRI"/>
    <property type="match status" value="1"/>
</dbReference>
<dbReference type="eggNOG" id="COG4461">
    <property type="taxonomic scope" value="Bacteria"/>
</dbReference>
<protein>
    <recommendedName>
        <fullName evidence="2">Lysozyme inhibitor LprI-like N-terminal domain-containing protein</fullName>
    </recommendedName>
</protein>
<feature type="signal peptide" evidence="1">
    <location>
        <begin position="1"/>
        <end position="24"/>
    </location>
</feature>
<dbReference type="Pfam" id="PF07007">
    <property type="entry name" value="LprI"/>
    <property type="match status" value="1"/>
</dbReference>
<dbReference type="GO" id="GO:0005576">
    <property type="term" value="C:extracellular region"/>
    <property type="evidence" value="ECO:0007669"/>
    <property type="project" value="TreeGrafter"/>
</dbReference>
<dbReference type="AlphaFoldDB" id="Q3A2A2"/>
<reference evidence="4" key="1">
    <citation type="submission" date="2005-10" db="EMBL/GenBank/DDBJ databases">
        <title>Complete sequence of Pelobacter carbinolicus DSM 2380.</title>
        <authorList>
            <person name="Copeland A."/>
            <person name="Lucas S."/>
            <person name="Lapidus A."/>
            <person name="Barry K."/>
            <person name="Detter J.C."/>
            <person name="Glavina T."/>
            <person name="Hammon N."/>
            <person name="Israni S."/>
            <person name="Pitluck S."/>
            <person name="Chertkov O."/>
            <person name="Schmutz J."/>
            <person name="Larimer F."/>
            <person name="Land M."/>
            <person name="Kyrpides N."/>
            <person name="Ivanova N."/>
            <person name="Richardson P."/>
        </authorList>
    </citation>
    <scope>NUCLEOTIDE SEQUENCE [LARGE SCALE GENOMIC DNA]</scope>
    <source>
        <strain evidence="4">DSM 2380 / NBRC 103641 / GraBd1</strain>
    </source>
</reference>
<dbReference type="KEGG" id="pca:Pcar_2266"/>
<dbReference type="OrthoDB" id="5450120at2"/>
<accession>Q3A2A2</accession>
<evidence type="ECO:0000256" key="1">
    <source>
        <dbReference type="SAM" id="SignalP"/>
    </source>
</evidence>
<dbReference type="HOGENOM" id="CLU_548409_0_0_7"/>
<organism evidence="3 4">
    <name type="scientific">Syntrophotalea carbinolica (strain DSM 2380 / NBRC 103641 / GraBd1)</name>
    <name type="common">Pelobacter carbinolicus</name>
    <dbReference type="NCBI Taxonomy" id="338963"/>
    <lineage>
        <taxon>Bacteria</taxon>
        <taxon>Pseudomonadati</taxon>
        <taxon>Thermodesulfobacteriota</taxon>
        <taxon>Desulfuromonadia</taxon>
        <taxon>Desulfuromonadales</taxon>
        <taxon>Syntrophotaleaceae</taxon>
        <taxon>Syntrophotalea</taxon>
    </lineage>
</organism>
<keyword evidence="1" id="KW-0732">Signal</keyword>
<gene>
    <name evidence="3" type="ordered locus">Pcar_2266</name>
</gene>
<feature type="chain" id="PRO_5004223446" description="Lysozyme inhibitor LprI-like N-terminal domain-containing protein" evidence="1">
    <location>
        <begin position="25"/>
        <end position="497"/>
    </location>
</feature>
<dbReference type="EMBL" id="CP000142">
    <property type="protein sequence ID" value="ABA89505.1"/>
    <property type="molecule type" value="Genomic_DNA"/>
</dbReference>
<dbReference type="InterPro" id="IPR052755">
    <property type="entry name" value="Lysozyme_Inhibitor_LprI"/>
</dbReference>
<evidence type="ECO:0000259" key="2">
    <source>
        <dbReference type="Pfam" id="PF07007"/>
    </source>
</evidence>